<accession>A0AA88KIN3</accession>
<dbReference type="GO" id="GO:0005096">
    <property type="term" value="F:GTPase activator activity"/>
    <property type="evidence" value="ECO:0007669"/>
    <property type="project" value="TreeGrafter"/>
</dbReference>
<feature type="domain" description="Rho-GAP" evidence="3">
    <location>
        <begin position="128"/>
        <end position="343"/>
    </location>
</feature>
<feature type="region of interest" description="Disordered" evidence="2">
    <location>
        <begin position="503"/>
        <end position="536"/>
    </location>
</feature>
<dbReference type="GO" id="GO:0005737">
    <property type="term" value="C:cytoplasm"/>
    <property type="evidence" value="ECO:0007669"/>
    <property type="project" value="TreeGrafter"/>
</dbReference>
<dbReference type="InterPro" id="IPR008936">
    <property type="entry name" value="Rho_GTPase_activation_prot"/>
</dbReference>
<name>A0AA88KIN3_NAELO</name>
<evidence type="ECO:0000256" key="1">
    <source>
        <dbReference type="SAM" id="Coils"/>
    </source>
</evidence>
<dbReference type="GeneID" id="68098054"/>
<keyword evidence="5" id="KW-1185">Reference proteome</keyword>
<sequence length="760" mass="86422">MSSLSDDVTQLCVNIHINELETFRLDAIRSDETFSQIMDQFILERCMPKLSKLHKFALLPSDIEKSVLSKQKDPKKKRKELLKELIHVHMQDSIGQSTYRMFISRDNVIHLQLSPTIPPSEMNKIFGKPLGFLFAKEHKSSHEVPEFFDILCSFIATYGARIQGVFRVSGSVRQTEALKQQFEEAPGTSYKAPMPNTDPNAIASLLKMYLRELPQPLIESRLYRKLCNLFDVNKNESSELSDIQLRERVIELRGFIRSMSEKNVTVLERLMALCAYIVKLKDINMMTDENVSLVLGPNLMWPEKDEESEDEESPSSIAMNSLKDTPIICNIVSTLILNYSQIFENDSPYDPELLGTKNLPKDQLWVKKAQQSSMVASRASSIASVLNKSSPATPTKKVGPTFPVPGQKPTQGGTQGYSSGSDVESKKGQTRNFRGHMPRGIVEKLSVGSDMIYPLRLVRLTGESLVLMTLRDATANSEARFLIDREIPFDHIKKLETMSQVKSTVAKTDEDNDEEETQAPSSSTVTPSGSSNSDAVNGVKVTYQQKGGFNTTVIITKDLNGTEHDPSLYHYVDTEMSLKEWHAHFSTVLKRYEVFVNLAKSDPDKFGAVLTKKEFKNAKQAKLQQQKKLEEERRVALDHPVDELLTSEGKVQNNIISINKLSYQQMINTITQMKEKLNNEEKTRKMLEYRLQDIEAQNKEYIQEVRSLKTKSIRMSDTYKGLSRKSTRFTPTTEQNEDDDYDEDDEYDVDSDDSMEFRSN</sequence>
<feature type="region of interest" description="Disordered" evidence="2">
    <location>
        <begin position="718"/>
        <end position="760"/>
    </location>
</feature>
<protein>
    <recommendedName>
        <fullName evidence="3">Rho-GAP domain-containing protein</fullName>
    </recommendedName>
</protein>
<reference evidence="4 5" key="1">
    <citation type="journal article" date="2018" name="BMC Genomics">
        <title>The genome of Naegleria lovaniensis, the basis for a comparative approach to unravel pathogenicity factors of the human pathogenic amoeba N. fowleri.</title>
        <authorList>
            <person name="Liechti N."/>
            <person name="Schurch N."/>
            <person name="Bruggmann R."/>
            <person name="Wittwer M."/>
        </authorList>
    </citation>
    <scope>NUCLEOTIDE SEQUENCE [LARGE SCALE GENOMIC DNA]</scope>
    <source>
        <strain evidence="4 5">ATCC 30569</strain>
    </source>
</reference>
<feature type="compositionally biased region" description="Low complexity" evidence="2">
    <location>
        <begin position="405"/>
        <end position="421"/>
    </location>
</feature>
<feature type="coiled-coil region" evidence="1">
    <location>
        <begin position="663"/>
        <end position="711"/>
    </location>
</feature>
<comment type="caution">
    <text evidence="4">The sequence shown here is derived from an EMBL/GenBank/DDBJ whole genome shotgun (WGS) entry which is preliminary data.</text>
</comment>
<dbReference type="SUPFAM" id="SSF48350">
    <property type="entry name" value="GTPase activation domain, GAP"/>
    <property type="match status" value="1"/>
</dbReference>
<organism evidence="4 5">
    <name type="scientific">Naegleria lovaniensis</name>
    <name type="common">Amoeba</name>
    <dbReference type="NCBI Taxonomy" id="51637"/>
    <lineage>
        <taxon>Eukaryota</taxon>
        <taxon>Discoba</taxon>
        <taxon>Heterolobosea</taxon>
        <taxon>Tetramitia</taxon>
        <taxon>Eutetramitia</taxon>
        <taxon>Vahlkampfiidae</taxon>
        <taxon>Naegleria</taxon>
    </lineage>
</organism>
<dbReference type="PROSITE" id="PS50238">
    <property type="entry name" value="RHOGAP"/>
    <property type="match status" value="1"/>
</dbReference>
<dbReference type="SMART" id="SM00324">
    <property type="entry name" value="RhoGAP"/>
    <property type="match status" value="1"/>
</dbReference>
<dbReference type="RefSeq" id="XP_044548076.1">
    <property type="nucleotide sequence ID" value="XM_044695366.1"/>
</dbReference>
<dbReference type="InterPro" id="IPR000198">
    <property type="entry name" value="RhoGAP_dom"/>
</dbReference>
<dbReference type="GO" id="GO:0007264">
    <property type="term" value="P:small GTPase-mediated signal transduction"/>
    <property type="evidence" value="ECO:0007669"/>
    <property type="project" value="TreeGrafter"/>
</dbReference>
<evidence type="ECO:0000256" key="2">
    <source>
        <dbReference type="SAM" id="MobiDB-lite"/>
    </source>
</evidence>
<feature type="compositionally biased region" description="Low complexity" evidence="2">
    <location>
        <begin position="520"/>
        <end position="533"/>
    </location>
</feature>
<dbReference type="Proteomes" id="UP000816034">
    <property type="component" value="Unassembled WGS sequence"/>
</dbReference>
<proteinExistence type="predicted"/>
<feature type="compositionally biased region" description="Polar residues" evidence="2">
    <location>
        <begin position="384"/>
        <end position="393"/>
    </location>
</feature>
<dbReference type="Gene3D" id="1.10.555.10">
    <property type="entry name" value="Rho GTPase activation protein"/>
    <property type="match status" value="1"/>
</dbReference>
<dbReference type="AlphaFoldDB" id="A0AA88KIN3"/>
<dbReference type="PANTHER" id="PTHR45808">
    <property type="entry name" value="RHO GTPASE-ACTIVATING PROTEIN 68F"/>
    <property type="match status" value="1"/>
</dbReference>
<evidence type="ECO:0000313" key="5">
    <source>
        <dbReference type="Proteomes" id="UP000816034"/>
    </source>
</evidence>
<dbReference type="CDD" id="cd00159">
    <property type="entry name" value="RhoGAP"/>
    <property type="match status" value="1"/>
</dbReference>
<evidence type="ECO:0000259" key="3">
    <source>
        <dbReference type="PROSITE" id="PS50238"/>
    </source>
</evidence>
<keyword evidence="1" id="KW-0175">Coiled coil</keyword>
<dbReference type="PANTHER" id="PTHR45808:SF2">
    <property type="entry name" value="RHO GTPASE-ACTIVATING PROTEIN 68F"/>
    <property type="match status" value="1"/>
</dbReference>
<feature type="compositionally biased region" description="Acidic residues" evidence="2">
    <location>
        <begin position="735"/>
        <end position="754"/>
    </location>
</feature>
<feature type="region of interest" description="Disordered" evidence="2">
    <location>
        <begin position="384"/>
        <end position="434"/>
    </location>
</feature>
<gene>
    <name evidence="4" type="ORF">C9374_005599</name>
</gene>
<dbReference type="Pfam" id="PF00620">
    <property type="entry name" value="RhoGAP"/>
    <property type="match status" value="1"/>
</dbReference>
<evidence type="ECO:0000313" key="4">
    <source>
        <dbReference type="EMBL" id="KAG2382397.1"/>
    </source>
</evidence>
<dbReference type="EMBL" id="PYSW02000024">
    <property type="protein sequence ID" value="KAG2382397.1"/>
    <property type="molecule type" value="Genomic_DNA"/>
</dbReference>